<evidence type="ECO:0000313" key="2">
    <source>
        <dbReference type="EMBL" id="ORZ31404.1"/>
    </source>
</evidence>
<dbReference type="EMBL" id="MCFL01000060">
    <property type="protein sequence ID" value="ORZ31404.1"/>
    <property type="molecule type" value="Genomic_DNA"/>
</dbReference>
<proteinExistence type="predicted"/>
<feature type="region of interest" description="Disordered" evidence="1">
    <location>
        <begin position="120"/>
        <end position="185"/>
    </location>
</feature>
<organism evidence="2 3">
    <name type="scientific">Catenaria anguillulae PL171</name>
    <dbReference type="NCBI Taxonomy" id="765915"/>
    <lineage>
        <taxon>Eukaryota</taxon>
        <taxon>Fungi</taxon>
        <taxon>Fungi incertae sedis</taxon>
        <taxon>Blastocladiomycota</taxon>
        <taxon>Blastocladiomycetes</taxon>
        <taxon>Blastocladiales</taxon>
        <taxon>Catenariaceae</taxon>
        <taxon>Catenaria</taxon>
    </lineage>
</organism>
<feature type="compositionally biased region" description="Basic residues" evidence="1">
    <location>
        <begin position="131"/>
        <end position="158"/>
    </location>
</feature>
<dbReference type="AlphaFoldDB" id="A0A1Y2HBN4"/>
<accession>A0A1Y2HBN4</accession>
<name>A0A1Y2HBN4_9FUNG</name>
<evidence type="ECO:0000256" key="1">
    <source>
        <dbReference type="SAM" id="MobiDB-lite"/>
    </source>
</evidence>
<dbReference type="Proteomes" id="UP000193411">
    <property type="component" value="Unassembled WGS sequence"/>
</dbReference>
<protein>
    <submittedName>
        <fullName evidence="2">Uncharacterized protein</fullName>
    </submittedName>
</protein>
<sequence>MPVSLTAHPATTTLSISLAHAVPSTALGPATLPLALARRRVPTASTTHLPPTILHSESQSVNLGNLIPSRVRSICSHPTRPGTRRKMIDMMRGFVHHDSAILLEGAASIVEPSKRHFEMEEAEEDQEVPAKKRRRKVAMKNMTKKKGTGKGKGRKAKKEKAVGKDSRGQAGTWKSGAKSGTTCSG</sequence>
<evidence type="ECO:0000313" key="3">
    <source>
        <dbReference type="Proteomes" id="UP000193411"/>
    </source>
</evidence>
<comment type="caution">
    <text evidence="2">The sequence shown here is derived from an EMBL/GenBank/DDBJ whole genome shotgun (WGS) entry which is preliminary data.</text>
</comment>
<keyword evidence="3" id="KW-1185">Reference proteome</keyword>
<reference evidence="2 3" key="1">
    <citation type="submission" date="2016-07" db="EMBL/GenBank/DDBJ databases">
        <title>Pervasive Adenine N6-methylation of Active Genes in Fungi.</title>
        <authorList>
            <consortium name="DOE Joint Genome Institute"/>
            <person name="Mondo S.J."/>
            <person name="Dannebaum R.O."/>
            <person name="Kuo R.C."/>
            <person name="Labutti K."/>
            <person name="Haridas S."/>
            <person name="Kuo A."/>
            <person name="Salamov A."/>
            <person name="Ahrendt S.R."/>
            <person name="Lipzen A."/>
            <person name="Sullivan W."/>
            <person name="Andreopoulos W.B."/>
            <person name="Clum A."/>
            <person name="Lindquist E."/>
            <person name="Daum C."/>
            <person name="Ramamoorthy G.K."/>
            <person name="Gryganskyi A."/>
            <person name="Culley D."/>
            <person name="Magnuson J.K."/>
            <person name="James T.Y."/>
            <person name="O'Malley M.A."/>
            <person name="Stajich J.E."/>
            <person name="Spatafora J.W."/>
            <person name="Visel A."/>
            <person name="Grigoriev I.V."/>
        </authorList>
    </citation>
    <scope>NUCLEOTIDE SEQUENCE [LARGE SCALE GENOMIC DNA]</scope>
    <source>
        <strain evidence="2 3">PL171</strain>
    </source>
</reference>
<gene>
    <name evidence="2" type="ORF">BCR44DRAFT_1442247</name>
</gene>